<dbReference type="EMBL" id="JBIACK010000004">
    <property type="protein sequence ID" value="MFE8701173.1"/>
    <property type="molecule type" value="Genomic_DNA"/>
</dbReference>
<gene>
    <name evidence="1" type="ORF">ACFYKX_11260</name>
</gene>
<evidence type="ECO:0000313" key="1">
    <source>
        <dbReference type="EMBL" id="MFE8701173.1"/>
    </source>
</evidence>
<reference evidence="1 2" key="1">
    <citation type="submission" date="2024-08" db="EMBL/GenBank/DDBJ databases">
        <title>Two novel Cytobacillus novel species.</title>
        <authorList>
            <person name="Liu G."/>
        </authorList>
    </citation>
    <scope>NUCLEOTIDE SEQUENCE [LARGE SCALE GENOMIC DNA]</scope>
    <source>
        <strain evidence="1 2">FJAT-54145</strain>
    </source>
</reference>
<comment type="caution">
    <text evidence="1">The sequence shown here is derived from an EMBL/GenBank/DDBJ whole genome shotgun (WGS) entry which is preliminary data.</text>
</comment>
<accession>A0ABW6KAD6</accession>
<protein>
    <submittedName>
        <fullName evidence="1">Uncharacterized protein</fullName>
    </submittedName>
</protein>
<keyword evidence="2" id="KW-1185">Reference proteome</keyword>
<dbReference type="RefSeq" id="WP_389361056.1">
    <property type="nucleotide sequence ID" value="NZ_JBIACK010000004.1"/>
</dbReference>
<name>A0ABW6KAD6_9BACI</name>
<sequence>MAVEERVIQSMQVVPLVEVKAIIEAVSANILEVYEEDPFTYLEDGFPAMQEDTVFQDVWESLLQNEELFPFPLAPSGEDLVADLVWEAVQGTFLEARESLQAFIQEGTSYQKNPLAYVGMRQSDFI</sequence>
<proteinExistence type="predicted"/>
<dbReference type="Proteomes" id="UP001601059">
    <property type="component" value="Unassembled WGS sequence"/>
</dbReference>
<organism evidence="1 2">
    <name type="scientific">Cytobacillus spartinae</name>
    <dbReference type="NCBI Taxonomy" id="3299023"/>
    <lineage>
        <taxon>Bacteria</taxon>
        <taxon>Bacillati</taxon>
        <taxon>Bacillota</taxon>
        <taxon>Bacilli</taxon>
        <taxon>Bacillales</taxon>
        <taxon>Bacillaceae</taxon>
        <taxon>Cytobacillus</taxon>
    </lineage>
</organism>
<evidence type="ECO:0000313" key="2">
    <source>
        <dbReference type="Proteomes" id="UP001601059"/>
    </source>
</evidence>